<proteinExistence type="predicted"/>
<accession>A0A0R1LBG2</accession>
<dbReference type="PATRIC" id="fig|1423808.3.peg.120"/>
<evidence type="ECO:0000313" key="5">
    <source>
        <dbReference type="EMBL" id="KRK89882.1"/>
    </source>
</evidence>
<dbReference type="EMBL" id="AZEA01000001">
    <property type="protein sequence ID" value="KRK89882.1"/>
    <property type="molecule type" value="Genomic_DNA"/>
</dbReference>
<dbReference type="Proteomes" id="UP000051581">
    <property type="component" value="Unassembled WGS sequence"/>
</dbReference>
<keyword evidence="6" id="KW-1185">Reference proteome</keyword>
<dbReference type="OrthoDB" id="9800966at2"/>
<keyword evidence="2" id="KW-0238">DNA-binding</keyword>
<evidence type="ECO:0000256" key="1">
    <source>
        <dbReference type="ARBA" id="ARBA00023015"/>
    </source>
</evidence>
<dbReference type="AlphaFoldDB" id="A0A0R1LBG2"/>
<dbReference type="PANTHER" id="PTHR33204:SF37">
    <property type="entry name" value="HTH-TYPE TRANSCRIPTIONAL REGULATOR YODB"/>
    <property type="match status" value="1"/>
</dbReference>
<feature type="domain" description="HTH hxlR-type" evidence="4">
    <location>
        <begin position="16"/>
        <end position="115"/>
    </location>
</feature>
<evidence type="ECO:0000313" key="6">
    <source>
        <dbReference type="Proteomes" id="UP000051581"/>
    </source>
</evidence>
<reference evidence="5 6" key="1">
    <citation type="journal article" date="2015" name="Genome Announc.">
        <title>Expanding the biotechnology potential of lactobacilli through comparative genomics of 213 strains and associated genera.</title>
        <authorList>
            <person name="Sun Z."/>
            <person name="Harris H.M."/>
            <person name="McCann A."/>
            <person name="Guo C."/>
            <person name="Argimon S."/>
            <person name="Zhang W."/>
            <person name="Yang X."/>
            <person name="Jeffery I.B."/>
            <person name="Cooney J.C."/>
            <person name="Kagawa T.F."/>
            <person name="Liu W."/>
            <person name="Song Y."/>
            <person name="Salvetti E."/>
            <person name="Wrobel A."/>
            <person name="Rasinkangas P."/>
            <person name="Parkhill J."/>
            <person name="Rea M.C."/>
            <person name="O'Sullivan O."/>
            <person name="Ritari J."/>
            <person name="Douillard F.P."/>
            <person name="Paul Ross R."/>
            <person name="Yang R."/>
            <person name="Briner A.E."/>
            <person name="Felis G.E."/>
            <person name="de Vos W.M."/>
            <person name="Barrangou R."/>
            <person name="Klaenhammer T.R."/>
            <person name="Caufield P.W."/>
            <person name="Cui Y."/>
            <person name="Zhang H."/>
            <person name="O'Toole P.W."/>
        </authorList>
    </citation>
    <scope>NUCLEOTIDE SEQUENCE [LARGE SCALE GENOMIC DNA]</scope>
    <source>
        <strain evidence="5 6">DSM 19904</strain>
    </source>
</reference>
<evidence type="ECO:0000259" key="4">
    <source>
        <dbReference type="PROSITE" id="PS51118"/>
    </source>
</evidence>
<dbReference type="SUPFAM" id="SSF46785">
    <property type="entry name" value="Winged helix' DNA-binding domain"/>
    <property type="match status" value="1"/>
</dbReference>
<gene>
    <name evidence="5" type="ORF">FD17_GL000119</name>
</gene>
<protein>
    <submittedName>
        <fullName evidence="5">HxlR family transcriptional regulator</fullName>
    </submittedName>
</protein>
<organism evidence="5 6">
    <name type="scientific">Lentilactobacillus sunkii DSM 19904</name>
    <dbReference type="NCBI Taxonomy" id="1423808"/>
    <lineage>
        <taxon>Bacteria</taxon>
        <taxon>Bacillati</taxon>
        <taxon>Bacillota</taxon>
        <taxon>Bacilli</taxon>
        <taxon>Lactobacillales</taxon>
        <taxon>Lactobacillaceae</taxon>
        <taxon>Lentilactobacillus</taxon>
    </lineage>
</organism>
<dbReference type="InterPro" id="IPR036388">
    <property type="entry name" value="WH-like_DNA-bd_sf"/>
</dbReference>
<keyword evidence="1" id="KW-0805">Transcription regulation</keyword>
<dbReference type="PROSITE" id="PS51118">
    <property type="entry name" value="HTH_HXLR"/>
    <property type="match status" value="1"/>
</dbReference>
<dbReference type="Pfam" id="PF01638">
    <property type="entry name" value="HxlR"/>
    <property type="match status" value="1"/>
</dbReference>
<dbReference type="PANTHER" id="PTHR33204">
    <property type="entry name" value="TRANSCRIPTIONAL REGULATOR, MARR FAMILY"/>
    <property type="match status" value="1"/>
</dbReference>
<dbReference type="RefSeq" id="WP_057822704.1">
    <property type="nucleotide sequence ID" value="NZ_AZEA01000001.1"/>
</dbReference>
<comment type="caution">
    <text evidence="5">The sequence shown here is derived from an EMBL/GenBank/DDBJ whole genome shotgun (WGS) entry which is preliminary data.</text>
</comment>
<sequence length="116" mass="13665">MRQAIGLQDTINYYLCPKFEKTFSFLGKKWNGLIIDVLLQEGVLRFREIARQIPKCSDRVLVERLRELEDDGVVVRTEHEDSSLIEYALTEQGKELAPIMHEIHTWSEKWYPSVKK</sequence>
<evidence type="ECO:0000256" key="3">
    <source>
        <dbReference type="ARBA" id="ARBA00023163"/>
    </source>
</evidence>
<evidence type="ECO:0000256" key="2">
    <source>
        <dbReference type="ARBA" id="ARBA00023125"/>
    </source>
</evidence>
<dbReference type="Gene3D" id="1.10.10.10">
    <property type="entry name" value="Winged helix-like DNA-binding domain superfamily/Winged helix DNA-binding domain"/>
    <property type="match status" value="1"/>
</dbReference>
<dbReference type="GO" id="GO:0003677">
    <property type="term" value="F:DNA binding"/>
    <property type="evidence" value="ECO:0007669"/>
    <property type="project" value="UniProtKB-KW"/>
</dbReference>
<keyword evidence="3" id="KW-0804">Transcription</keyword>
<name>A0A0R1LBG2_9LACO</name>
<dbReference type="InterPro" id="IPR002577">
    <property type="entry name" value="HTH_HxlR"/>
</dbReference>
<dbReference type="InterPro" id="IPR036390">
    <property type="entry name" value="WH_DNA-bd_sf"/>
</dbReference>